<gene>
    <name evidence="1" type="ORF">BC938DRAFT_480371</name>
</gene>
<proteinExistence type="predicted"/>
<dbReference type="EMBL" id="RBNJ01004830">
    <property type="protein sequence ID" value="RUS29686.1"/>
    <property type="molecule type" value="Genomic_DNA"/>
</dbReference>
<comment type="caution">
    <text evidence="1">The sequence shown here is derived from an EMBL/GenBank/DDBJ whole genome shotgun (WGS) entry which is preliminary data.</text>
</comment>
<evidence type="ECO:0000313" key="2">
    <source>
        <dbReference type="Proteomes" id="UP000274822"/>
    </source>
</evidence>
<evidence type="ECO:0000313" key="1">
    <source>
        <dbReference type="EMBL" id="RUS29686.1"/>
    </source>
</evidence>
<sequence length="137" mass="15685">MRVECRYQFAVGTRGRDGPTTIVLRHTNPGYFLWDRPKTIGSAQTDHFLKPDILNNLTTCTTRPYDTPVESAPPHYRHPLWLDSPDPRTGCTTAAARAARSRHPSANIARCAWHGRLFYHGSARWRLTLQNAPYEKR</sequence>
<name>A0A433QIN2_9FUNG</name>
<dbReference type="Proteomes" id="UP000274822">
    <property type="component" value="Unassembled WGS sequence"/>
</dbReference>
<protein>
    <submittedName>
        <fullName evidence="1">Uncharacterized protein</fullName>
    </submittedName>
</protein>
<keyword evidence="2" id="KW-1185">Reference proteome</keyword>
<reference evidence="1 2" key="1">
    <citation type="journal article" date="2018" name="New Phytol.">
        <title>Phylogenomics of Endogonaceae and evolution of mycorrhizas within Mucoromycota.</title>
        <authorList>
            <person name="Chang Y."/>
            <person name="Desiro A."/>
            <person name="Na H."/>
            <person name="Sandor L."/>
            <person name="Lipzen A."/>
            <person name="Clum A."/>
            <person name="Barry K."/>
            <person name="Grigoriev I.V."/>
            <person name="Martin F.M."/>
            <person name="Stajich J.E."/>
            <person name="Smith M.E."/>
            <person name="Bonito G."/>
            <person name="Spatafora J.W."/>
        </authorList>
    </citation>
    <scope>NUCLEOTIDE SEQUENCE [LARGE SCALE GENOMIC DNA]</scope>
    <source>
        <strain evidence="1 2">AD002</strain>
    </source>
</reference>
<accession>A0A433QIN2</accession>
<dbReference type="AlphaFoldDB" id="A0A433QIN2"/>
<organism evidence="1 2">
    <name type="scientific">Jimgerdemannia flammicorona</name>
    <dbReference type="NCBI Taxonomy" id="994334"/>
    <lineage>
        <taxon>Eukaryota</taxon>
        <taxon>Fungi</taxon>
        <taxon>Fungi incertae sedis</taxon>
        <taxon>Mucoromycota</taxon>
        <taxon>Mucoromycotina</taxon>
        <taxon>Endogonomycetes</taxon>
        <taxon>Endogonales</taxon>
        <taxon>Endogonaceae</taxon>
        <taxon>Jimgerdemannia</taxon>
    </lineage>
</organism>